<accession>A0A918QRR0</accession>
<reference evidence="2" key="1">
    <citation type="journal article" date="2014" name="Int. J. Syst. Evol. Microbiol.">
        <title>Complete genome sequence of Corynebacterium casei LMG S-19264T (=DSM 44701T), isolated from a smear-ripened cheese.</title>
        <authorList>
            <consortium name="US DOE Joint Genome Institute (JGI-PGF)"/>
            <person name="Walter F."/>
            <person name="Albersmeier A."/>
            <person name="Kalinowski J."/>
            <person name="Ruckert C."/>
        </authorList>
    </citation>
    <scope>NUCLEOTIDE SEQUENCE</scope>
    <source>
        <strain evidence="2">KCTC 12710</strain>
    </source>
</reference>
<dbReference type="CDD" id="cd01300">
    <property type="entry name" value="YtcJ_like"/>
    <property type="match status" value="1"/>
</dbReference>
<dbReference type="PROSITE" id="PS51257">
    <property type="entry name" value="PROKAR_LIPOPROTEIN"/>
    <property type="match status" value="1"/>
</dbReference>
<dbReference type="SUPFAM" id="SSF51556">
    <property type="entry name" value="Metallo-dependent hydrolases"/>
    <property type="match status" value="1"/>
</dbReference>
<dbReference type="Proteomes" id="UP000636004">
    <property type="component" value="Unassembled WGS sequence"/>
</dbReference>
<evidence type="ECO:0000313" key="3">
    <source>
        <dbReference type="Proteomes" id="UP000636004"/>
    </source>
</evidence>
<dbReference type="EMBL" id="BMWZ01000001">
    <property type="protein sequence ID" value="GGZ68357.1"/>
    <property type="molecule type" value="Genomic_DNA"/>
</dbReference>
<dbReference type="SUPFAM" id="SSF51338">
    <property type="entry name" value="Composite domain of metallo-dependent hydrolases"/>
    <property type="match status" value="1"/>
</dbReference>
<gene>
    <name evidence="2" type="ORF">GCM10007028_01590</name>
</gene>
<name>A0A918QRR0_9FLAO</name>
<sequence length="673" mass="75468">MKPRISLFLSLLLIFTSCKNEPREPLSDVTDKVSNHTILYHNGTIVTMEGPAGSTVEAVVTEGDKIVYTGDLEAAKNNYPNPSDFDLKGNTMFPGLIEQHLHPFLGALTLSVPVIAPEDWELPDKTWPAAKDHDAYIEALKTEIAKHKNPEITFFTWGYNNFFHGKINKKDLDAISTVVPIGVWHRSAHEFFVNTPFLEKYNISIEDVEKASAMAQAQINLDEGHFFENGAIMYLLPKIVSDLATPERMRFGIKQMVKMLHGNGVTAYNEPGAFVNEEAAAIYREVLGSPETPMYSYFIYEGNTNYTKYGDETLEHLDEMYSLFPDSGKLTFFRKQVKFLADGAIISQLMQMKDGYLDGHEGAWMLEPELLEKGTKLFWDAGYQLHIHVNGDEGLQVVLNTIERRMKENPRKDHRTVIIHFANSTPEQVKKLADLGCIVSANPYYVTGFSEKFSEIGLGPKRAEAMVRLKEVEDLGVSFSLHSDLPMAPSDPLYLAWCAVTRISNGSGKAIKPEMGASLHGALKAITIDAAFSWQKENELGSIKAGKTANFTIMKQNPYTFGAEKLKDIEISGTVFEGRHFPLGKAKKDHDKHLAGGWNVVEIDKDIKDIVTFVLGEMNTTSKLNRILSSKKQVVKGLNYEVIFQLDNNEIWKAKVHRDLNGNLVLLDRVSQN</sequence>
<dbReference type="PANTHER" id="PTHR22642:SF2">
    <property type="entry name" value="PROTEIN LONG AFTER FAR-RED 3"/>
    <property type="match status" value="1"/>
</dbReference>
<organism evidence="2 3">
    <name type="scientific">Algibacter mikhailovii</name>
    <dbReference type="NCBI Taxonomy" id="425498"/>
    <lineage>
        <taxon>Bacteria</taxon>
        <taxon>Pseudomonadati</taxon>
        <taxon>Bacteroidota</taxon>
        <taxon>Flavobacteriia</taxon>
        <taxon>Flavobacteriales</taxon>
        <taxon>Flavobacteriaceae</taxon>
        <taxon>Algibacter</taxon>
    </lineage>
</organism>
<dbReference type="SUPFAM" id="SSF54403">
    <property type="entry name" value="Cystatin/monellin"/>
    <property type="match status" value="1"/>
</dbReference>
<dbReference type="AlphaFoldDB" id="A0A918QRR0"/>
<dbReference type="InterPro" id="IPR033932">
    <property type="entry name" value="YtcJ-like"/>
</dbReference>
<protein>
    <recommendedName>
        <fullName evidence="1">Amidohydrolase 3 domain-containing protein</fullName>
    </recommendedName>
</protein>
<reference evidence="2" key="2">
    <citation type="submission" date="2020-09" db="EMBL/GenBank/DDBJ databases">
        <authorList>
            <person name="Sun Q."/>
            <person name="Kim S."/>
        </authorList>
    </citation>
    <scope>NUCLEOTIDE SEQUENCE</scope>
    <source>
        <strain evidence="2">KCTC 12710</strain>
    </source>
</reference>
<evidence type="ECO:0000313" key="2">
    <source>
        <dbReference type="EMBL" id="GGZ68357.1"/>
    </source>
</evidence>
<dbReference type="Gene3D" id="2.30.40.10">
    <property type="entry name" value="Urease, subunit C, domain 1"/>
    <property type="match status" value="1"/>
</dbReference>
<evidence type="ECO:0000259" key="1">
    <source>
        <dbReference type="Pfam" id="PF07969"/>
    </source>
</evidence>
<keyword evidence="3" id="KW-1185">Reference proteome</keyword>
<proteinExistence type="predicted"/>
<dbReference type="CDD" id="cd00042">
    <property type="entry name" value="CY"/>
    <property type="match status" value="1"/>
</dbReference>
<dbReference type="InterPro" id="IPR000010">
    <property type="entry name" value="Cystatin_dom"/>
</dbReference>
<dbReference type="Gene3D" id="3.10.450.10">
    <property type="match status" value="1"/>
</dbReference>
<dbReference type="GO" id="GO:0016810">
    <property type="term" value="F:hydrolase activity, acting on carbon-nitrogen (but not peptide) bonds"/>
    <property type="evidence" value="ECO:0007669"/>
    <property type="project" value="InterPro"/>
</dbReference>
<comment type="caution">
    <text evidence="2">The sequence shown here is derived from an EMBL/GenBank/DDBJ whole genome shotgun (WGS) entry which is preliminary data.</text>
</comment>
<dbReference type="InterPro" id="IPR013108">
    <property type="entry name" value="Amidohydro_3"/>
</dbReference>
<dbReference type="RefSeq" id="WP_189358499.1">
    <property type="nucleotide sequence ID" value="NZ_BMWZ01000001.1"/>
</dbReference>
<dbReference type="Gene3D" id="3.20.20.140">
    <property type="entry name" value="Metal-dependent hydrolases"/>
    <property type="match status" value="1"/>
</dbReference>
<dbReference type="InterPro" id="IPR011059">
    <property type="entry name" value="Metal-dep_hydrolase_composite"/>
</dbReference>
<feature type="domain" description="Amidohydrolase 3" evidence="1">
    <location>
        <begin position="86"/>
        <end position="579"/>
    </location>
</feature>
<dbReference type="InterPro" id="IPR046350">
    <property type="entry name" value="Cystatin_sf"/>
</dbReference>
<dbReference type="PANTHER" id="PTHR22642">
    <property type="entry name" value="IMIDAZOLONEPROPIONASE"/>
    <property type="match status" value="1"/>
</dbReference>
<dbReference type="GO" id="GO:0004869">
    <property type="term" value="F:cysteine-type endopeptidase inhibitor activity"/>
    <property type="evidence" value="ECO:0007669"/>
    <property type="project" value="InterPro"/>
</dbReference>
<dbReference type="Gene3D" id="3.10.310.70">
    <property type="match status" value="1"/>
</dbReference>
<dbReference type="InterPro" id="IPR032466">
    <property type="entry name" value="Metal_Hydrolase"/>
</dbReference>
<dbReference type="Pfam" id="PF07969">
    <property type="entry name" value="Amidohydro_3"/>
    <property type="match status" value="1"/>
</dbReference>